<gene>
    <name evidence="1" type="ORF">IAA37_04670</name>
</gene>
<dbReference type="GO" id="GO:0009236">
    <property type="term" value="P:cobalamin biosynthetic process"/>
    <property type="evidence" value="ECO:0007669"/>
    <property type="project" value="InterPro"/>
</dbReference>
<protein>
    <submittedName>
        <fullName evidence="1">Cob(I)yrinic acid a,c-diamide adenosyltransferase</fullName>
    </submittedName>
</protein>
<dbReference type="Gene3D" id="3.40.50.300">
    <property type="entry name" value="P-loop containing nucleotide triphosphate hydrolases"/>
    <property type="match status" value="1"/>
</dbReference>
<evidence type="ECO:0000313" key="1">
    <source>
        <dbReference type="EMBL" id="HJB74952.1"/>
    </source>
</evidence>
<dbReference type="PANTHER" id="PTHR46638">
    <property type="entry name" value="CORRINOID ADENOSYLTRANSFERASE"/>
    <property type="match status" value="1"/>
</dbReference>
<sequence length="160" mass="17876">MIHIYYGDGKGKTSAALGLALRACGAGKAVSFYSFLKDDQSAERQARCDIHFYKNPERLPFLFKMTDAQKAGYAAWVKTAVQSAFADSANVIILDEFLDVLPLLGSGFAQTLVFDPKKEYVITGHAKCAWLFDRADYITCMRKERHPYDSGVSARRGIEY</sequence>
<organism evidence="1 2">
    <name type="scientific">Candidatus Eubacterium faecale</name>
    <dbReference type="NCBI Taxonomy" id="2838568"/>
    <lineage>
        <taxon>Bacteria</taxon>
        <taxon>Bacillati</taxon>
        <taxon>Bacillota</taxon>
        <taxon>Clostridia</taxon>
        <taxon>Eubacteriales</taxon>
        <taxon>Eubacteriaceae</taxon>
        <taxon>Eubacterium</taxon>
    </lineage>
</organism>
<reference evidence="1" key="2">
    <citation type="submission" date="2021-04" db="EMBL/GenBank/DDBJ databases">
        <authorList>
            <person name="Gilroy R."/>
        </authorList>
    </citation>
    <scope>NUCLEOTIDE SEQUENCE</scope>
    <source>
        <strain evidence="1">CHK188-16595</strain>
    </source>
</reference>
<dbReference type="Proteomes" id="UP000823877">
    <property type="component" value="Unassembled WGS sequence"/>
</dbReference>
<dbReference type="EMBL" id="DWXN01000010">
    <property type="protein sequence ID" value="HJB74952.1"/>
    <property type="molecule type" value="Genomic_DNA"/>
</dbReference>
<evidence type="ECO:0000313" key="2">
    <source>
        <dbReference type="Proteomes" id="UP000823877"/>
    </source>
</evidence>
<reference evidence="1" key="1">
    <citation type="journal article" date="2021" name="PeerJ">
        <title>Extensive microbial diversity within the chicken gut microbiome revealed by metagenomics and culture.</title>
        <authorList>
            <person name="Gilroy R."/>
            <person name="Ravi A."/>
            <person name="Getino M."/>
            <person name="Pursley I."/>
            <person name="Horton D.L."/>
            <person name="Alikhan N.F."/>
            <person name="Baker D."/>
            <person name="Gharbi K."/>
            <person name="Hall N."/>
            <person name="Watson M."/>
            <person name="Adriaenssens E.M."/>
            <person name="Foster-Nyarko E."/>
            <person name="Jarju S."/>
            <person name="Secka A."/>
            <person name="Antonio M."/>
            <person name="Oren A."/>
            <person name="Chaudhuri R.R."/>
            <person name="La Ragione R."/>
            <person name="Hildebrand F."/>
            <person name="Pallen M.J."/>
        </authorList>
    </citation>
    <scope>NUCLEOTIDE SEQUENCE</scope>
    <source>
        <strain evidence="1">CHK188-16595</strain>
    </source>
</reference>
<accession>A0A9D2S8U4</accession>
<dbReference type="Pfam" id="PF02572">
    <property type="entry name" value="CobA_CobO_BtuR"/>
    <property type="match status" value="1"/>
</dbReference>
<dbReference type="InterPro" id="IPR003724">
    <property type="entry name" value="CblAdoTrfase_CobA"/>
</dbReference>
<dbReference type="AlphaFoldDB" id="A0A9D2S8U4"/>
<dbReference type="GO" id="GO:0005524">
    <property type="term" value="F:ATP binding"/>
    <property type="evidence" value="ECO:0007669"/>
    <property type="project" value="InterPro"/>
</dbReference>
<dbReference type="InterPro" id="IPR027417">
    <property type="entry name" value="P-loop_NTPase"/>
</dbReference>
<proteinExistence type="predicted"/>
<dbReference type="PANTHER" id="PTHR46638:SF1">
    <property type="entry name" value="CORRINOID ADENOSYLTRANSFERASE"/>
    <property type="match status" value="1"/>
</dbReference>
<dbReference type="SUPFAM" id="SSF52540">
    <property type="entry name" value="P-loop containing nucleoside triphosphate hydrolases"/>
    <property type="match status" value="1"/>
</dbReference>
<name>A0A9D2S8U4_9FIRM</name>
<comment type="caution">
    <text evidence="1">The sequence shown here is derived from an EMBL/GenBank/DDBJ whole genome shotgun (WGS) entry which is preliminary data.</text>
</comment>
<dbReference type="GO" id="GO:0008817">
    <property type="term" value="F:corrinoid adenosyltransferase activity"/>
    <property type="evidence" value="ECO:0007669"/>
    <property type="project" value="InterPro"/>
</dbReference>